<dbReference type="InterPro" id="IPR010211">
    <property type="entry name" value="Redox-sen_tscrpt-act_SoxR"/>
</dbReference>
<evidence type="ECO:0000313" key="7">
    <source>
        <dbReference type="EMBL" id="ACJ29052.1"/>
    </source>
</evidence>
<proteinExistence type="predicted"/>
<evidence type="ECO:0000256" key="5">
    <source>
        <dbReference type="ARBA" id="ARBA00023125"/>
    </source>
</evidence>
<dbReference type="AlphaFoldDB" id="B8CNT3"/>
<dbReference type="GO" id="GO:0006979">
    <property type="term" value="P:response to oxidative stress"/>
    <property type="evidence" value="ECO:0007669"/>
    <property type="project" value="InterPro"/>
</dbReference>
<dbReference type="PROSITE" id="PS00552">
    <property type="entry name" value="HTH_MERR_1"/>
    <property type="match status" value="1"/>
</dbReference>
<dbReference type="eggNOG" id="COG0789">
    <property type="taxonomic scope" value="Bacteria"/>
</dbReference>
<evidence type="ECO:0000313" key="8">
    <source>
        <dbReference type="Proteomes" id="UP000000753"/>
    </source>
</evidence>
<dbReference type="GO" id="GO:0003677">
    <property type="term" value="F:DNA binding"/>
    <property type="evidence" value="ECO:0007669"/>
    <property type="project" value="UniProtKB-KW"/>
</dbReference>
<keyword evidence="2" id="KW-0001">2Fe-2S</keyword>
<dbReference type="Proteomes" id="UP000000753">
    <property type="component" value="Chromosome"/>
</dbReference>
<gene>
    <name evidence="7" type="ordered locus">swp_2307</name>
</gene>
<keyword evidence="5" id="KW-0238">DNA-binding</keyword>
<dbReference type="OrthoDB" id="9802944at2"/>
<dbReference type="PANTHER" id="PTHR30204">
    <property type="entry name" value="REDOX-CYCLING DRUG-SENSING TRANSCRIPTIONAL ACTIVATOR SOXR"/>
    <property type="match status" value="1"/>
</dbReference>
<dbReference type="SUPFAM" id="SSF46955">
    <property type="entry name" value="Putative DNA-binding domain"/>
    <property type="match status" value="1"/>
</dbReference>
<evidence type="ECO:0000256" key="4">
    <source>
        <dbReference type="ARBA" id="ARBA00023014"/>
    </source>
</evidence>
<dbReference type="RefSeq" id="WP_020912412.1">
    <property type="nucleotide sequence ID" value="NC_011566.1"/>
</dbReference>
<dbReference type="NCBIfam" id="TIGR01950">
    <property type="entry name" value="SoxR"/>
    <property type="match status" value="1"/>
</dbReference>
<keyword evidence="8" id="KW-1185">Reference proteome</keyword>
<evidence type="ECO:0000256" key="1">
    <source>
        <dbReference type="ARBA" id="ARBA00014474"/>
    </source>
</evidence>
<organism evidence="7 8">
    <name type="scientific">Shewanella piezotolerans (strain WP3 / JCM 13877)</name>
    <dbReference type="NCBI Taxonomy" id="225849"/>
    <lineage>
        <taxon>Bacteria</taxon>
        <taxon>Pseudomonadati</taxon>
        <taxon>Pseudomonadota</taxon>
        <taxon>Gammaproteobacteria</taxon>
        <taxon>Alteromonadales</taxon>
        <taxon>Shewanellaceae</taxon>
        <taxon>Shewanella</taxon>
    </lineage>
</organism>
<feature type="domain" description="HTH merR-type" evidence="6">
    <location>
        <begin position="5"/>
        <end position="73"/>
    </location>
</feature>
<evidence type="ECO:0000259" key="6">
    <source>
        <dbReference type="PROSITE" id="PS50937"/>
    </source>
</evidence>
<evidence type="ECO:0000256" key="2">
    <source>
        <dbReference type="ARBA" id="ARBA00022714"/>
    </source>
</evidence>
<dbReference type="HOGENOM" id="CLU_060077_5_1_6"/>
<name>B8CNT3_SHEPW</name>
<sequence>MPNSDMSVGEVSKRTGVAISALHFYETRGLIKSTRNTGNHRRYSRTVLRKISVIKAAQQAGISLTEIAEQLAAIPNNDKVTSTAWETLSSSWKVSLDEKIERLTLLRDTLSYCIGCGCLSEKYCSLINPDDQLASKGTGARLLDPKEADTIREIKARYAAEQD</sequence>
<dbReference type="Pfam" id="PF13411">
    <property type="entry name" value="MerR_1"/>
    <property type="match status" value="1"/>
</dbReference>
<dbReference type="CDD" id="cd01110">
    <property type="entry name" value="HTH_SoxR"/>
    <property type="match status" value="1"/>
</dbReference>
<keyword evidence="4" id="KW-0411">Iron-sulfur</keyword>
<evidence type="ECO:0000256" key="3">
    <source>
        <dbReference type="ARBA" id="ARBA00023004"/>
    </source>
</evidence>
<dbReference type="PANTHER" id="PTHR30204:SF0">
    <property type="entry name" value="REDOX-SENSITIVE TRANSCRIPTIONAL ACTIVATOR SOXR"/>
    <property type="match status" value="1"/>
</dbReference>
<dbReference type="STRING" id="225849.swp_2307"/>
<dbReference type="InterPro" id="IPR009061">
    <property type="entry name" value="DNA-bd_dom_put_sf"/>
</dbReference>
<dbReference type="PRINTS" id="PR00040">
    <property type="entry name" value="HTHMERR"/>
</dbReference>
<dbReference type="SMART" id="SM00422">
    <property type="entry name" value="HTH_MERR"/>
    <property type="match status" value="1"/>
</dbReference>
<dbReference type="GO" id="GO:0003700">
    <property type="term" value="F:DNA-binding transcription factor activity"/>
    <property type="evidence" value="ECO:0007669"/>
    <property type="project" value="InterPro"/>
</dbReference>
<accession>B8CNT3</accession>
<dbReference type="InterPro" id="IPR000551">
    <property type="entry name" value="MerR-type_HTH_dom"/>
</dbReference>
<dbReference type="InterPro" id="IPR047057">
    <property type="entry name" value="MerR_fam"/>
</dbReference>
<dbReference type="KEGG" id="swp:swp_2307"/>
<dbReference type="Gene3D" id="1.10.1660.10">
    <property type="match status" value="1"/>
</dbReference>
<keyword evidence="2" id="KW-0479">Metal-binding</keyword>
<dbReference type="GO" id="GO:0051537">
    <property type="term" value="F:2 iron, 2 sulfur cluster binding"/>
    <property type="evidence" value="ECO:0007669"/>
    <property type="project" value="UniProtKB-KW"/>
</dbReference>
<dbReference type="PROSITE" id="PS50937">
    <property type="entry name" value="HTH_MERR_2"/>
    <property type="match status" value="1"/>
</dbReference>
<dbReference type="EMBL" id="CP000472">
    <property type="protein sequence ID" value="ACJ29052.1"/>
    <property type="molecule type" value="Genomic_DNA"/>
</dbReference>
<keyword evidence="3" id="KW-0408">Iron</keyword>
<protein>
    <recommendedName>
        <fullName evidence="1">Redox-sensitive transcriptional activator SoxR</fullName>
    </recommendedName>
</protein>
<reference evidence="7 8" key="1">
    <citation type="journal article" date="2008" name="PLoS ONE">
        <title>Environmental adaptation: genomic analysis of the piezotolerant and psychrotolerant deep-sea iron reducing bacterium Shewanella piezotolerans WP3.</title>
        <authorList>
            <person name="Wang F."/>
            <person name="Wang J."/>
            <person name="Jian H."/>
            <person name="Zhang B."/>
            <person name="Li S."/>
            <person name="Wang F."/>
            <person name="Zeng X."/>
            <person name="Gao L."/>
            <person name="Bartlett D.H."/>
            <person name="Yu J."/>
            <person name="Hu S."/>
            <person name="Xiao X."/>
        </authorList>
    </citation>
    <scope>NUCLEOTIDE SEQUENCE [LARGE SCALE GENOMIC DNA]</scope>
    <source>
        <strain evidence="8">WP3 / JCM 13877</strain>
    </source>
</reference>